<gene>
    <name evidence="4" type="ORF">DAKH74_007640</name>
</gene>
<name>A0AAV5RTV3_MAUHU</name>
<dbReference type="Gene3D" id="1.10.8.10">
    <property type="entry name" value="DNA helicase RuvA subunit, C-terminal domain"/>
    <property type="match status" value="1"/>
</dbReference>
<feature type="compositionally biased region" description="Polar residues" evidence="2">
    <location>
        <begin position="63"/>
        <end position="75"/>
    </location>
</feature>
<dbReference type="GO" id="GO:0005634">
    <property type="term" value="C:nucleus"/>
    <property type="evidence" value="ECO:0007669"/>
    <property type="project" value="TreeGrafter"/>
</dbReference>
<organism evidence="4 5">
    <name type="scientific">Maudiozyma humilis</name>
    <name type="common">Sour dough yeast</name>
    <name type="synonym">Kazachstania humilis</name>
    <dbReference type="NCBI Taxonomy" id="51915"/>
    <lineage>
        <taxon>Eukaryota</taxon>
        <taxon>Fungi</taxon>
        <taxon>Dikarya</taxon>
        <taxon>Ascomycota</taxon>
        <taxon>Saccharomycotina</taxon>
        <taxon>Saccharomycetes</taxon>
        <taxon>Saccharomycetales</taxon>
        <taxon>Saccharomycetaceae</taxon>
        <taxon>Maudiozyma</taxon>
    </lineage>
</organism>
<evidence type="ECO:0000256" key="1">
    <source>
        <dbReference type="SAM" id="Coils"/>
    </source>
</evidence>
<accession>A0AAV5RTV3</accession>
<dbReference type="AlphaFoldDB" id="A0AAV5RTV3"/>
<dbReference type="PANTHER" id="PTHR39597:SF1">
    <property type="entry name" value="UBA DOMAIN-CONTAINING PROTEIN RUP1"/>
    <property type="match status" value="1"/>
</dbReference>
<dbReference type="SMART" id="SM00165">
    <property type="entry name" value="UBA"/>
    <property type="match status" value="1"/>
</dbReference>
<evidence type="ECO:0000256" key="2">
    <source>
        <dbReference type="SAM" id="MobiDB-lite"/>
    </source>
</evidence>
<dbReference type="InterPro" id="IPR055335">
    <property type="entry name" value="Ucp6/RUP1"/>
</dbReference>
<evidence type="ECO:0000313" key="5">
    <source>
        <dbReference type="Proteomes" id="UP001377567"/>
    </source>
</evidence>
<dbReference type="GO" id="GO:0016579">
    <property type="term" value="P:protein deubiquitination"/>
    <property type="evidence" value="ECO:0007669"/>
    <property type="project" value="TreeGrafter"/>
</dbReference>
<dbReference type="SUPFAM" id="SSF46934">
    <property type="entry name" value="UBA-like"/>
    <property type="match status" value="1"/>
</dbReference>
<protein>
    <submittedName>
        <fullName evidence="4">Rup1 protein</fullName>
    </submittedName>
</protein>
<sequence length="719" mass="81382">MSNQQYDVSSLVEMGIDREVALDAMRRVNGNLADAANFIFSNELPPEVNDPMPSVPISLDSPIPQSVLPSNQPTEAHSSAAPPAVPPRNIDSGEIALPEDSRNLIQFTPSSSGTSSSSSSASIDSTHKISAVTDAASGKVNDSVTINTPLVPLNTYTVADTNESMRSIDTTTPTLRNNLDVSSSSESEDDVNMMIRDDYDAEDQPPSYSVMQHSVKKREISEPTIIMPIPLNSVIENYLALFALAVANFAPTQFLKPDFKNLNYDKDWYRGTSHNDPLYHLKYEHSDDATDGEIVEVAQDADNESQYQPETLWELQRLISATDSKFSERAYVSAKTIVNSFNTEVQQKLGDIDYLYEILPVFMKSLVSDLEMCKGTDVNMINETFISTALYRPSDDGPLKETTLSLFHFLPEEYDVNLYKMFNVLLFPNDVSNTDENDDSPDDDVSPDNSLKHIAPFITVVFNSLDESTDTDLSLPSGVKVPFEFYPQIYTKKCKDQLILNIIEKRREGHFQMRSLLNDLNKLKSYQGKDIKKMLTSTASYLENDIKRTDSPNEKDVALLAQINDIVDQIEQQRENKKQEYKELSQRMHKEWNLSHPDLHIIETAKQLGLVDHPYLLVMVVITPSFYFMRDKKDKTKWVQVKCNRLSTDFQVTQHVQESQVQEVIAQYTTVPSETPIMFNYIKEDFYDMQLSEVTKAFENNEGCQQFHKADQLDLLSNN</sequence>
<keyword evidence="1" id="KW-0175">Coiled coil</keyword>
<feature type="coiled-coil region" evidence="1">
    <location>
        <begin position="560"/>
        <end position="587"/>
    </location>
</feature>
<dbReference type="EMBL" id="BTGD01000001">
    <property type="protein sequence ID" value="GMM54148.1"/>
    <property type="molecule type" value="Genomic_DNA"/>
</dbReference>
<dbReference type="InterPro" id="IPR009060">
    <property type="entry name" value="UBA-like_sf"/>
</dbReference>
<comment type="caution">
    <text evidence="4">The sequence shown here is derived from an EMBL/GenBank/DDBJ whole genome shotgun (WGS) entry which is preliminary data.</text>
</comment>
<dbReference type="PANTHER" id="PTHR39597">
    <property type="entry name" value="UBA DOMAIN-CONTAINING PROTEIN RUP1"/>
    <property type="match status" value="1"/>
</dbReference>
<dbReference type="GO" id="GO:0005829">
    <property type="term" value="C:cytosol"/>
    <property type="evidence" value="ECO:0007669"/>
    <property type="project" value="TreeGrafter"/>
</dbReference>
<dbReference type="PROSITE" id="PS50030">
    <property type="entry name" value="UBA"/>
    <property type="match status" value="1"/>
</dbReference>
<reference evidence="4 5" key="1">
    <citation type="journal article" date="2023" name="Elife">
        <title>Identification of key yeast species and microbe-microbe interactions impacting larval growth of Drosophila in the wild.</title>
        <authorList>
            <person name="Mure A."/>
            <person name="Sugiura Y."/>
            <person name="Maeda R."/>
            <person name="Honda K."/>
            <person name="Sakurai N."/>
            <person name="Takahashi Y."/>
            <person name="Watada M."/>
            <person name="Katoh T."/>
            <person name="Gotoh A."/>
            <person name="Gotoh Y."/>
            <person name="Taniguchi I."/>
            <person name="Nakamura K."/>
            <person name="Hayashi T."/>
            <person name="Katayama T."/>
            <person name="Uemura T."/>
            <person name="Hattori Y."/>
        </authorList>
    </citation>
    <scope>NUCLEOTIDE SEQUENCE [LARGE SCALE GENOMIC DNA]</scope>
    <source>
        <strain evidence="4 5">KH-74</strain>
    </source>
</reference>
<dbReference type="InterPro" id="IPR015940">
    <property type="entry name" value="UBA"/>
</dbReference>
<evidence type="ECO:0000259" key="3">
    <source>
        <dbReference type="PROSITE" id="PS50030"/>
    </source>
</evidence>
<keyword evidence="5" id="KW-1185">Reference proteome</keyword>
<feature type="domain" description="UBA" evidence="3">
    <location>
        <begin position="1"/>
        <end position="42"/>
    </location>
</feature>
<dbReference type="Proteomes" id="UP001377567">
    <property type="component" value="Unassembled WGS sequence"/>
</dbReference>
<proteinExistence type="predicted"/>
<feature type="region of interest" description="Disordered" evidence="2">
    <location>
        <begin position="51"/>
        <end position="94"/>
    </location>
</feature>
<evidence type="ECO:0000313" key="4">
    <source>
        <dbReference type="EMBL" id="GMM54148.1"/>
    </source>
</evidence>